<evidence type="ECO:0000259" key="1">
    <source>
        <dbReference type="PROSITE" id="PS50042"/>
    </source>
</evidence>
<dbReference type="InterPro" id="IPR000595">
    <property type="entry name" value="cNMP-bd_dom"/>
</dbReference>
<dbReference type="GO" id="GO:0016301">
    <property type="term" value="F:kinase activity"/>
    <property type="evidence" value="ECO:0007669"/>
    <property type="project" value="UniProtKB-KW"/>
</dbReference>
<dbReference type="InterPro" id="IPR014710">
    <property type="entry name" value="RmlC-like_jellyroll"/>
</dbReference>
<dbReference type="PROSITE" id="PS50042">
    <property type="entry name" value="CNMP_BINDING_3"/>
    <property type="match status" value="1"/>
</dbReference>
<dbReference type="CDD" id="cd00038">
    <property type="entry name" value="CAP_ED"/>
    <property type="match status" value="1"/>
</dbReference>
<accession>A0A1T5PCH8</accession>
<evidence type="ECO:0000313" key="2">
    <source>
        <dbReference type="EMBL" id="SKD10287.1"/>
    </source>
</evidence>
<dbReference type="Pfam" id="PF00027">
    <property type="entry name" value="cNMP_binding"/>
    <property type="match status" value="1"/>
</dbReference>
<dbReference type="STRING" id="393003.SAMN05660461_6194"/>
<dbReference type="EMBL" id="FUZZ01000006">
    <property type="protein sequence ID" value="SKD10287.1"/>
    <property type="molecule type" value="Genomic_DNA"/>
</dbReference>
<keyword evidence="3" id="KW-1185">Reference proteome</keyword>
<proteinExistence type="predicted"/>
<reference evidence="2 3" key="1">
    <citation type="submission" date="2017-02" db="EMBL/GenBank/DDBJ databases">
        <authorList>
            <person name="Peterson S.W."/>
        </authorList>
    </citation>
    <scope>NUCLEOTIDE SEQUENCE [LARGE SCALE GENOMIC DNA]</scope>
    <source>
        <strain evidence="2 3">DSM 18108</strain>
    </source>
</reference>
<gene>
    <name evidence="2" type="ORF">SAMN05660461_6194</name>
</gene>
<name>A0A1T5PCH8_9BACT</name>
<dbReference type="RefSeq" id="WP_079473437.1">
    <property type="nucleotide sequence ID" value="NZ_FUZZ01000006.1"/>
</dbReference>
<dbReference type="InterPro" id="IPR018490">
    <property type="entry name" value="cNMP-bd_dom_sf"/>
</dbReference>
<dbReference type="AlphaFoldDB" id="A0A1T5PCH8"/>
<protein>
    <submittedName>
        <fullName evidence="2">cAMP-binding domain of CRP or a regulatory subunit of cAMP-dependent protein kinases</fullName>
    </submittedName>
</protein>
<sequence length="187" mass="21221">MENLLRYIHSLTGFSPGNWRALEPALTTIVFSKDEYLLQAGKVCDALFFVSSGYCRAFYNKDGQDINTAFFFENDIATNINSLATGEKSDFSIQASEPLTAIRFDIKKLREVSLLDPAIEALGRKCLQQIAAKQEKHAAMFKLMSPQERYEFLEEHDPGLLQRVSLTQLSSYLGVARETLSRIRSRR</sequence>
<evidence type="ECO:0000313" key="3">
    <source>
        <dbReference type="Proteomes" id="UP000190166"/>
    </source>
</evidence>
<organism evidence="2 3">
    <name type="scientific">Chitinophaga ginsengisegetis</name>
    <dbReference type="NCBI Taxonomy" id="393003"/>
    <lineage>
        <taxon>Bacteria</taxon>
        <taxon>Pseudomonadati</taxon>
        <taxon>Bacteroidota</taxon>
        <taxon>Chitinophagia</taxon>
        <taxon>Chitinophagales</taxon>
        <taxon>Chitinophagaceae</taxon>
        <taxon>Chitinophaga</taxon>
    </lineage>
</organism>
<feature type="domain" description="Cyclic nucleotide-binding" evidence="1">
    <location>
        <begin position="10"/>
        <end position="112"/>
    </location>
</feature>
<keyword evidence="2" id="KW-0418">Kinase</keyword>
<dbReference type="Gene3D" id="2.60.120.10">
    <property type="entry name" value="Jelly Rolls"/>
    <property type="match status" value="1"/>
</dbReference>
<keyword evidence="2" id="KW-0808">Transferase</keyword>
<dbReference type="Proteomes" id="UP000190166">
    <property type="component" value="Unassembled WGS sequence"/>
</dbReference>
<dbReference type="SUPFAM" id="SSF51206">
    <property type="entry name" value="cAMP-binding domain-like"/>
    <property type="match status" value="1"/>
</dbReference>